<feature type="signal peptide" evidence="3">
    <location>
        <begin position="1"/>
        <end position="19"/>
    </location>
</feature>
<evidence type="ECO:0000256" key="3">
    <source>
        <dbReference type="SAM" id="SignalP"/>
    </source>
</evidence>
<proteinExistence type="inferred from homology"/>
<keyword evidence="6" id="KW-1185">Reference proteome</keyword>
<evidence type="ECO:0000313" key="6">
    <source>
        <dbReference type="Proteomes" id="UP001583177"/>
    </source>
</evidence>
<dbReference type="InterPro" id="IPR013595">
    <property type="entry name" value="Pept_S33_TAP-like_C"/>
</dbReference>
<dbReference type="InterPro" id="IPR051601">
    <property type="entry name" value="Serine_prot/Carboxylest_S33"/>
</dbReference>
<evidence type="ECO:0000256" key="2">
    <source>
        <dbReference type="ARBA" id="ARBA00022801"/>
    </source>
</evidence>
<gene>
    <name evidence="5" type="ORF">Daus18300_001183</name>
</gene>
<feature type="domain" description="Peptidase S33 tripeptidyl aminopeptidase-like C-terminal" evidence="4">
    <location>
        <begin position="460"/>
        <end position="573"/>
    </location>
</feature>
<dbReference type="Pfam" id="PF08386">
    <property type="entry name" value="Abhydrolase_4"/>
    <property type="match status" value="1"/>
</dbReference>
<sequence>MRGTRALAAAGVWATVALAADFDWSAIEPSEQLQYYPCYDRYQCARLSVPLDWQDANNTKRVVIAITTLPATVPTDDPSYGGTVVINPGGPGGSGVNAVMSYGRRLQAMTEGKKHYAFLGFDPRGIGFTTPRADCFGNSHMFARDSLILEQRGIGGLDASDNGLRRMLALDQAFGSLCETTDLENDILAYVSTASVARDIIEITDKTEELRRAERTVARQDQDQHSLGAVSAGRDVSTEKPVRVLYWGFSYGTVLGNTLASMFPGRMGRVILDGVDDTYDYHGGGWLTNLRDTEKIVDYFYDTCFDGAENCPLWKEGDTSAKDIRGRVDKFISDADATPISFIQNDESSNLRVITGSDVRQAFVLPLYKPLPTGFDHLATLLSQTLEGNYSLISQDLSLPVLQDACSIENSTQPGASDAQSAILCSDAEFADPDGPYQSGEKQGFSFWKSYTETLKTQSPTFGPWWSNIASRCSGWRVRPSWRFAGPWGTPPADPALKEGVPAAPILFTSTRLDPVTPLHAAFLMSSDHPGSAVLIHETVGHCATPSGWSECFNERIRAYLDDGIVPANGTVCDTTCKPFSKDGYCLPPPGVVVAGEENSLFGMALGRRSGLPFRPLDRDSGWTLRPLGLN</sequence>
<organism evidence="5 6">
    <name type="scientific">Diaporthe australafricana</name>
    <dbReference type="NCBI Taxonomy" id="127596"/>
    <lineage>
        <taxon>Eukaryota</taxon>
        <taxon>Fungi</taxon>
        <taxon>Dikarya</taxon>
        <taxon>Ascomycota</taxon>
        <taxon>Pezizomycotina</taxon>
        <taxon>Sordariomycetes</taxon>
        <taxon>Sordariomycetidae</taxon>
        <taxon>Diaporthales</taxon>
        <taxon>Diaporthaceae</taxon>
        <taxon>Diaporthe</taxon>
    </lineage>
</organism>
<dbReference type="Proteomes" id="UP001583177">
    <property type="component" value="Unassembled WGS sequence"/>
</dbReference>
<keyword evidence="3" id="KW-0732">Signal</keyword>
<accession>A0ABR3Y093</accession>
<evidence type="ECO:0000259" key="4">
    <source>
        <dbReference type="Pfam" id="PF08386"/>
    </source>
</evidence>
<reference evidence="5 6" key="1">
    <citation type="journal article" date="2024" name="IMA Fungus">
        <title>IMA Genome - F19 : A genome assembly and annotation guide to empower mycologists, including annotated draft genome sequences of Ceratocystis pirilliformis, Diaporthe australafricana, Fusarium ophioides, Paecilomyces lecythidis, and Sporothrix stenoceras.</title>
        <authorList>
            <person name="Aylward J."/>
            <person name="Wilson A.M."/>
            <person name="Visagie C.M."/>
            <person name="Spraker J."/>
            <person name="Barnes I."/>
            <person name="Buitendag C."/>
            <person name="Ceriani C."/>
            <person name="Del Mar Angel L."/>
            <person name="du Plessis D."/>
            <person name="Fuchs T."/>
            <person name="Gasser K."/>
            <person name="Kramer D."/>
            <person name="Li W."/>
            <person name="Munsamy K."/>
            <person name="Piso A."/>
            <person name="Price J.L."/>
            <person name="Sonnekus B."/>
            <person name="Thomas C."/>
            <person name="van der Nest A."/>
            <person name="van Dijk A."/>
            <person name="van Heerden A."/>
            <person name="van Vuuren N."/>
            <person name="Yilmaz N."/>
            <person name="Duong T.A."/>
            <person name="van der Merwe N.A."/>
            <person name="Wingfield M.J."/>
            <person name="Wingfield B.D."/>
        </authorList>
    </citation>
    <scope>NUCLEOTIDE SEQUENCE [LARGE SCALE GENOMIC DNA]</scope>
    <source>
        <strain evidence="5 6">CMW 18300</strain>
    </source>
</reference>
<evidence type="ECO:0000313" key="5">
    <source>
        <dbReference type="EMBL" id="KAL1881330.1"/>
    </source>
</evidence>
<protein>
    <recommendedName>
        <fullName evidence="4">Peptidase S33 tripeptidyl aminopeptidase-like C-terminal domain-containing protein</fullName>
    </recommendedName>
</protein>
<comment type="similarity">
    <text evidence="1">Belongs to the peptidase S33 family.</text>
</comment>
<dbReference type="PANTHER" id="PTHR43248:SF25">
    <property type="entry name" value="AB HYDROLASE-1 DOMAIN-CONTAINING PROTEIN-RELATED"/>
    <property type="match status" value="1"/>
</dbReference>
<name>A0ABR3Y093_9PEZI</name>
<keyword evidence="2" id="KW-0378">Hydrolase</keyword>
<feature type="chain" id="PRO_5045169206" description="Peptidase S33 tripeptidyl aminopeptidase-like C-terminal domain-containing protein" evidence="3">
    <location>
        <begin position="20"/>
        <end position="631"/>
    </location>
</feature>
<dbReference type="InterPro" id="IPR029058">
    <property type="entry name" value="AB_hydrolase_fold"/>
</dbReference>
<evidence type="ECO:0000256" key="1">
    <source>
        <dbReference type="ARBA" id="ARBA00010088"/>
    </source>
</evidence>
<comment type="caution">
    <text evidence="5">The sequence shown here is derived from an EMBL/GenBank/DDBJ whole genome shotgun (WGS) entry which is preliminary data.</text>
</comment>
<dbReference type="PANTHER" id="PTHR43248">
    <property type="entry name" value="2-SUCCINYL-6-HYDROXY-2,4-CYCLOHEXADIENE-1-CARBOXYLATE SYNTHASE"/>
    <property type="match status" value="1"/>
</dbReference>
<dbReference type="Gene3D" id="3.40.50.1820">
    <property type="entry name" value="alpha/beta hydrolase"/>
    <property type="match status" value="1"/>
</dbReference>
<dbReference type="EMBL" id="JAWRVE010000006">
    <property type="protein sequence ID" value="KAL1881330.1"/>
    <property type="molecule type" value="Genomic_DNA"/>
</dbReference>
<dbReference type="SUPFAM" id="SSF53474">
    <property type="entry name" value="alpha/beta-Hydrolases"/>
    <property type="match status" value="1"/>
</dbReference>